<dbReference type="GO" id="GO:0006633">
    <property type="term" value="P:fatty acid biosynthetic process"/>
    <property type="evidence" value="ECO:0007669"/>
    <property type="project" value="InterPro"/>
</dbReference>
<keyword evidence="1" id="KW-0444">Lipid biosynthesis</keyword>
<evidence type="ECO:0000256" key="1">
    <source>
        <dbReference type="ARBA" id="ARBA00022516"/>
    </source>
</evidence>
<proteinExistence type="predicted"/>
<evidence type="ECO:0000256" key="3">
    <source>
        <dbReference type="ARBA" id="ARBA00023098"/>
    </source>
</evidence>
<dbReference type="PANTHER" id="PTHR38764:SF1">
    <property type="entry name" value="ACYL CARRIER PROTEIN PHOSPHODIESTERASE"/>
    <property type="match status" value="1"/>
</dbReference>
<dbReference type="PIRSF" id="PIRSF011489">
    <property type="entry name" value="DUF479"/>
    <property type="match status" value="1"/>
</dbReference>
<dbReference type="RefSeq" id="WP_136346390.1">
    <property type="nucleotide sequence ID" value="NZ_SSOC01000001.1"/>
</dbReference>
<protein>
    <submittedName>
        <fullName evidence="4">DUF479 domain-containing protein</fullName>
    </submittedName>
</protein>
<keyword evidence="5" id="KW-1185">Reference proteome</keyword>
<dbReference type="PANTHER" id="PTHR38764">
    <property type="entry name" value="ACYL CARRIER PROTEIN PHOSPHODIESTERASE"/>
    <property type="match status" value="1"/>
</dbReference>
<gene>
    <name evidence="4" type="ORF">E6C76_00885</name>
</gene>
<dbReference type="AlphaFoldDB" id="A0A4S4B3Y5"/>
<accession>A0A4S4B3Y5</accession>
<evidence type="ECO:0000313" key="4">
    <source>
        <dbReference type="EMBL" id="THF66981.1"/>
    </source>
</evidence>
<comment type="caution">
    <text evidence="4">The sequence shown here is derived from an EMBL/GenBank/DDBJ whole genome shotgun (WGS) entry which is preliminary data.</text>
</comment>
<name>A0A4S4B3Y5_9RHOO</name>
<reference evidence="4 5" key="1">
    <citation type="submission" date="2019-04" db="EMBL/GenBank/DDBJ databases">
        <title>Azoarcus nasutitermitis sp. nov. isolated from termite nest.</title>
        <authorList>
            <person name="Lin S.-Y."/>
            <person name="Hameed A."/>
            <person name="Hsu Y.-H."/>
            <person name="Young C.-C."/>
        </authorList>
    </citation>
    <scope>NUCLEOTIDE SEQUENCE [LARGE SCALE GENOMIC DNA]</scope>
    <source>
        <strain evidence="4 5">CC-YHH838</strain>
    </source>
</reference>
<organism evidence="4 5">
    <name type="scientific">Pseudothauera nasutitermitis</name>
    <dbReference type="NCBI Taxonomy" id="2565930"/>
    <lineage>
        <taxon>Bacteria</taxon>
        <taxon>Pseudomonadati</taxon>
        <taxon>Pseudomonadota</taxon>
        <taxon>Betaproteobacteria</taxon>
        <taxon>Rhodocyclales</taxon>
        <taxon>Zoogloeaceae</taxon>
        <taxon>Pseudothauera</taxon>
    </lineage>
</organism>
<dbReference type="OrthoDB" id="8442777at2"/>
<dbReference type="InterPro" id="IPR007431">
    <property type="entry name" value="ACP_PD"/>
</dbReference>
<dbReference type="Proteomes" id="UP000308430">
    <property type="component" value="Unassembled WGS sequence"/>
</dbReference>
<keyword evidence="2" id="KW-0378">Hydrolase</keyword>
<keyword evidence="3" id="KW-0443">Lipid metabolism</keyword>
<dbReference type="EMBL" id="SSOC01000001">
    <property type="protein sequence ID" value="THF66981.1"/>
    <property type="molecule type" value="Genomic_DNA"/>
</dbReference>
<evidence type="ECO:0000256" key="2">
    <source>
        <dbReference type="ARBA" id="ARBA00022801"/>
    </source>
</evidence>
<evidence type="ECO:0000313" key="5">
    <source>
        <dbReference type="Proteomes" id="UP000308430"/>
    </source>
</evidence>
<dbReference type="Pfam" id="PF04336">
    <property type="entry name" value="ACP_PD"/>
    <property type="match status" value="1"/>
</dbReference>
<dbReference type="GO" id="GO:0008770">
    <property type="term" value="F:[acyl-carrier-protein] phosphodiesterase activity"/>
    <property type="evidence" value="ECO:0007669"/>
    <property type="project" value="InterPro"/>
</dbReference>
<sequence>MNYLAHAYLAGPLPADRVGGVAGDFVKGRLVPLPEGIGPLLAAGVMLHRRIDAYADTHPAFQRSRARISAPRRRVAGIMVDLFYDHFLAVHWQRLAARLPGEGELETFTANTYRLIAAHPEPLPPGFTTVFARMAAQDWLASYRDPANVSLALDRIGAYRLRQPNALQGAGGELLEHYAGFEEDFLAFLPEAAEFAARVRRERTGKTT</sequence>